<protein>
    <submittedName>
        <fullName evidence="1">Uncharacterized conserved protein YndB, AHSA1/START domain</fullName>
    </submittedName>
</protein>
<dbReference type="RefSeq" id="WP_091594406.1">
    <property type="nucleotide sequence ID" value="NZ_JBHRWG010000004.1"/>
</dbReference>
<dbReference type="OrthoDB" id="4773254at2"/>
<reference evidence="2" key="1">
    <citation type="submission" date="2016-06" db="EMBL/GenBank/DDBJ databases">
        <authorList>
            <person name="Varghese N."/>
        </authorList>
    </citation>
    <scope>NUCLEOTIDE SEQUENCE [LARGE SCALE GENOMIC DNA]</scope>
    <source>
        <strain evidence="2">DSM 45344</strain>
    </source>
</reference>
<sequence>MSTVAVTRLIEAYAVDVWRLLTDLPDRAGRHLAGPVELLTPGAFGPGTVWREPRAQPGGGLLVEEFCVTEAVPPRRLVLTSPGFGVDYRITWTLRAARRRGRGGTAVRVTQEALLSDPYGRVVALLLGGLAARAVEHALRRDLADLAFAAERPTGAVEAA</sequence>
<dbReference type="PATRIC" id="fig|307121.4.peg.4909"/>
<dbReference type="InterPro" id="IPR023393">
    <property type="entry name" value="START-like_dom_sf"/>
</dbReference>
<evidence type="ECO:0000313" key="2">
    <source>
        <dbReference type="Proteomes" id="UP000199393"/>
    </source>
</evidence>
<dbReference type="SUPFAM" id="SSF55961">
    <property type="entry name" value="Bet v1-like"/>
    <property type="match status" value="1"/>
</dbReference>
<dbReference type="STRING" id="307121.GA0070620_4811"/>
<evidence type="ECO:0000313" key="1">
    <source>
        <dbReference type="EMBL" id="SBV29241.1"/>
    </source>
</evidence>
<dbReference type="InterPro" id="IPR019587">
    <property type="entry name" value="Polyketide_cyclase/dehydratase"/>
</dbReference>
<dbReference type="Proteomes" id="UP000199393">
    <property type="component" value="Chromosome I"/>
</dbReference>
<accession>A0A1C3N9I8</accession>
<dbReference type="Gene3D" id="3.30.530.20">
    <property type="match status" value="1"/>
</dbReference>
<dbReference type="AlphaFoldDB" id="A0A1C3N9I8"/>
<gene>
    <name evidence="1" type="ORF">GA0070620_4811</name>
</gene>
<keyword evidence="2" id="KW-1185">Reference proteome</keyword>
<dbReference type="EMBL" id="LT598496">
    <property type="protein sequence ID" value="SBV29241.1"/>
    <property type="molecule type" value="Genomic_DNA"/>
</dbReference>
<name>A0A1C3N9I8_9ACTN</name>
<organism evidence="1 2">
    <name type="scientific">Micromonospora krabiensis</name>
    <dbReference type="NCBI Taxonomy" id="307121"/>
    <lineage>
        <taxon>Bacteria</taxon>
        <taxon>Bacillati</taxon>
        <taxon>Actinomycetota</taxon>
        <taxon>Actinomycetes</taxon>
        <taxon>Micromonosporales</taxon>
        <taxon>Micromonosporaceae</taxon>
        <taxon>Micromonospora</taxon>
    </lineage>
</organism>
<dbReference type="Pfam" id="PF10604">
    <property type="entry name" value="Polyketide_cyc2"/>
    <property type="match status" value="1"/>
</dbReference>
<proteinExistence type="predicted"/>